<dbReference type="RefSeq" id="WP_008844342.1">
    <property type="nucleotide sequence ID" value="NZ_BAEN01000038.1"/>
</dbReference>
<dbReference type="Proteomes" id="UP000006334">
    <property type="component" value="Unassembled WGS sequence"/>
</dbReference>
<evidence type="ECO:0000256" key="1">
    <source>
        <dbReference type="SAM" id="SignalP"/>
    </source>
</evidence>
<gene>
    <name evidence="2" type="ORF">GLIP_1898</name>
</gene>
<feature type="signal peptide" evidence="1">
    <location>
        <begin position="1"/>
        <end position="21"/>
    </location>
</feature>
<keyword evidence="3" id="KW-1185">Reference proteome</keyword>
<sequence>MSKKFPMFLVFTILVSFSLQASDNQFWEVAAKFEQKWLESEKTAFDIIKSLESQIKLSKPTPLMVSQLFESKSNLYEFYGSNQDFKTYLEQNISQITKSHNYYNIYLSKLAISYFQSGELDKYHKAIHQLLLNNGSMYAAVVELTTTPSESNYQLVKSYCEDCSFYLYHKAIAQYYSELGLYSLLEELIQNLLATTYKVNRGESDIRSRLFLAYGHIALKCQNKNSEVLSELYTASISDIKGVKGFYNRVKLVLDNGCK</sequence>
<dbReference type="EMBL" id="BAEN01000038">
    <property type="protein sequence ID" value="GAC14526.1"/>
    <property type="molecule type" value="Genomic_DNA"/>
</dbReference>
<dbReference type="AlphaFoldDB" id="K6XS68"/>
<name>K6XS68_9ALTE</name>
<evidence type="ECO:0000313" key="2">
    <source>
        <dbReference type="EMBL" id="GAC14526.1"/>
    </source>
</evidence>
<evidence type="ECO:0000313" key="3">
    <source>
        <dbReference type="Proteomes" id="UP000006334"/>
    </source>
</evidence>
<organism evidence="2 3">
    <name type="scientific">Aliiglaciecola lipolytica E3</name>
    <dbReference type="NCBI Taxonomy" id="1127673"/>
    <lineage>
        <taxon>Bacteria</taxon>
        <taxon>Pseudomonadati</taxon>
        <taxon>Pseudomonadota</taxon>
        <taxon>Gammaproteobacteria</taxon>
        <taxon>Alteromonadales</taxon>
        <taxon>Alteromonadaceae</taxon>
        <taxon>Aliiglaciecola</taxon>
    </lineage>
</organism>
<protein>
    <submittedName>
        <fullName evidence="2">Uncharacterized protein</fullName>
    </submittedName>
</protein>
<proteinExistence type="predicted"/>
<comment type="caution">
    <text evidence="2">The sequence shown here is derived from an EMBL/GenBank/DDBJ whole genome shotgun (WGS) entry which is preliminary data.</text>
</comment>
<feature type="chain" id="PRO_5003900572" evidence="1">
    <location>
        <begin position="22"/>
        <end position="259"/>
    </location>
</feature>
<accession>K6XS68</accession>
<reference evidence="2 3" key="1">
    <citation type="journal article" date="2017" name="Antonie Van Leeuwenhoek">
        <title>Rhizobium rhizosphaerae sp. nov., a novel species isolated from rice rhizosphere.</title>
        <authorList>
            <person name="Zhao J.J."/>
            <person name="Zhang J."/>
            <person name="Zhang R.J."/>
            <person name="Zhang C.W."/>
            <person name="Yin H.Q."/>
            <person name="Zhang X.X."/>
        </authorList>
    </citation>
    <scope>NUCLEOTIDE SEQUENCE [LARGE SCALE GENOMIC DNA]</scope>
    <source>
        <strain evidence="2 3">E3</strain>
    </source>
</reference>
<keyword evidence="1" id="KW-0732">Signal</keyword>